<accession>A0ABD0LNK7</accession>
<evidence type="ECO:0000313" key="2">
    <source>
        <dbReference type="Proteomes" id="UP001519460"/>
    </source>
</evidence>
<sequence>MGQSSPPWVTTISTTMGQILPPWDHFHHLTWAARFHHHSILFQSPPWTHFHHHGPSSTTVGPSFSMDPICSCNCPAPCTHRRECQTRVTLQAPALSLMSRISHCFNWSDRAGVFGRLATNCGRLCRIWR</sequence>
<dbReference type="AlphaFoldDB" id="A0ABD0LNK7"/>
<reference evidence="1 2" key="1">
    <citation type="journal article" date="2023" name="Sci. Data">
        <title>Genome assembly of the Korean intertidal mud-creeper Batillaria attramentaria.</title>
        <authorList>
            <person name="Patra A.K."/>
            <person name="Ho P.T."/>
            <person name="Jun S."/>
            <person name="Lee S.J."/>
            <person name="Kim Y."/>
            <person name="Won Y.J."/>
        </authorList>
    </citation>
    <scope>NUCLEOTIDE SEQUENCE [LARGE SCALE GENOMIC DNA]</scope>
    <source>
        <strain evidence="1">Wonlab-2016</strain>
    </source>
</reference>
<name>A0ABD0LNK7_9CAEN</name>
<keyword evidence="2" id="KW-1185">Reference proteome</keyword>
<dbReference type="Proteomes" id="UP001519460">
    <property type="component" value="Unassembled WGS sequence"/>
</dbReference>
<evidence type="ECO:0000313" key="1">
    <source>
        <dbReference type="EMBL" id="KAK7501182.1"/>
    </source>
</evidence>
<protein>
    <submittedName>
        <fullName evidence="1">Uncharacterized protein</fullName>
    </submittedName>
</protein>
<comment type="caution">
    <text evidence="1">The sequence shown here is derived from an EMBL/GenBank/DDBJ whole genome shotgun (WGS) entry which is preliminary data.</text>
</comment>
<organism evidence="1 2">
    <name type="scientific">Batillaria attramentaria</name>
    <dbReference type="NCBI Taxonomy" id="370345"/>
    <lineage>
        <taxon>Eukaryota</taxon>
        <taxon>Metazoa</taxon>
        <taxon>Spiralia</taxon>
        <taxon>Lophotrochozoa</taxon>
        <taxon>Mollusca</taxon>
        <taxon>Gastropoda</taxon>
        <taxon>Caenogastropoda</taxon>
        <taxon>Sorbeoconcha</taxon>
        <taxon>Cerithioidea</taxon>
        <taxon>Batillariidae</taxon>
        <taxon>Batillaria</taxon>
    </lineage>
</organism>
<proteinExistence type="predicted"/>
<gene>
    <name evidence="1" type="ORF">BaRGS_00007667</name>
</gene>
<dbReference type="EMBL" id="JACVVK020000033">
    <property type="protein sequence ID" value="KAK7501182.1"/>
    <property type="molecule type" value="Genomic_DNA"/>
</dbReference>